<organism evidence="3 4">
    <name type="scientific">Vannielia litorea</name>
    <dbReference type="NCBI Taxonomy" id="1217970"/>
    <lineage>
        <taxon>Bacteria</taxon>
        <taxon>Pseudomonadati</taxon>
        <taxon>Pseudomonadota</taxon>
        <taxon>Alphaproteobacteria</taxon>
        <taxon>Rhodobacterales</taxon>
        <taxon>Paracoccaceae</taxon>
        <taxon>Vannielia</taxon>
    </lineage>
</organism>
<evidence type="ECO:0000313" key="3">
    <source>
        <dbReference type="EMBL" id="SIN93657.1"/>
    </source>
</evidence>
<feature type="region of interest" description="Disordered" evidence="1">
    <location>
        <begin position="59"/>
        <end position="82"/>
    </location>
</feature>
<keyword evidence="4" id="KW-1185">Reference proteome</keyword>
<evidence type="ECO:0000313" key="4">
    <source>
        <dbReference type="Proteomes" id="UP000184932"/>
    </source>
</evidence>
<dbReference type="RefSeq" id="WP_074255659.1">
    <property type="nucleotide sequence ID" value="NZ_FSRL01000001.1"/>
</dbReference>
<accession>A0A1N6FEH5</accession>
<name>A0A1N6FEH5_9RHOB</name>
<dbReference type="OrthoDB" id="7359147at2"/>
<gene>
    <name evidence="3" type="ORF">SAMN05444002_1609</name>
</gene>
<protein>
    <submittedName>
        <fullName evidence="3">Virulence factor</fullName>
    </submittedName>
</protein>
<dbReference type="Pfam" id="PF13769">
    <property type="entry name" value="Virulence_fact"/>
    <property type="match status" value="1"/>
</dbReference>
<dbReference type="AlphaFoldDB" id="A0A1N6FEH5"/>
<evidence type="ECO:0000256" key="1">
    <source>
        <dbReference type="SAM" id="MobiDB-lite"/>
    </source>
</evidence>
<reference evidence="4" key="1">
    <citation type="submission" date="2016-11" db="EMBL/GenBank/DDBJ databases">
        <authorList>
            <person name="Varghese N."/>
            <person name="Submissions S."/>
        </authorList>
    </citation>
    <scope>NUCLEOTIDE SEQUENCE [LARGE SCALE GENOMIC DNA]</scope>
    <source>
        <strain evidence="4">DSM 29440</strain>
    </source>
</reference>
<dbReference type="InterPro" id="IPR025989">
    <property type="entry name" value="Virulence_F_dom"/>
</dbReference>
<feature type="domain" description="Virulence factor" evidence="2">
    <location>
        <begin position="7"/>
        <end position="92"/>
    </location>
</feature>
<feature type="compositionally biased region" description="Basic and acidic residues" evidence="1">
    <location>
        <begin position="70"/>
        <end position="82"/>
    </location>
</feature>
<proteinExistence type="predicted"/>
<dbReference type="Proteomes" id="UP000184932">
    <property type="component" value="Unassembled WGS sequence"/>
</dbReference>
<sequence length="101" mass="11068">MADITIVYWRDIPAQVIVGKGRRGSKAVLPERFEQAIDRCAMKIGAKDSDSYLSEWRKVPSGTAEGDPDAVARETAERLDSEHGPEVIRALIANDGWAKSA</sequence>
<dbReference type="EMBL" id="FSRL01000001">
    <property type="protein sequence ID" value="SIN93657.1"/>
    <property type="molecule type" value="Genomic_DNA"/>
</dbReference>
<evidence type="ECO:0000259" key="2">
    <source>
        <dbReference type="Pfam" id="PF13769"/>
    </source>
</evidence>
<dbReference type="STRING" id="1217970.SAMN05444002_1609"/>